<dbReference type="PANTHER" id="PTHR33452:SF1">
    <property type="entry name" value="INNER MEMBRANE PROTEIN YPHA-RELATED"/>
    <property type="match status" value="1"/>
</dbReference>
<protein>
    <submittedName>
        <fullName evidence="8">DoxX family protein</fullName>
    </submittedName>
</protein>
<dbReference type="Proteomes" id="UP000290174">
    <property type="component" value="Unassembled WGS sequence"/>
</dbReference>
<comment type="similarity">
    <text evidence="2">Belongs to the DoxX family.</text>
</comment>
<keyword evidence="4 7" id="KW-0812">Transmembrane</keyword>
<evidence type="ECO:0000256" key="6">
    <source>
        <dbReference type="ARBA" id="ARBA00023136"/>
    </source>
</evidence>
<dbReference type="InterPro" id="IPR051907">
    <property type="entry name" value="DoxX-like_oxidoreductase"/>
</dbReference>
<keyword evidence="5 7" id="KW-1133">Transmembrane helix</keyword>
<comment type="caution">
    <text evidence="8">The sequence shown here is derived from an EMBL/GenBank/DDBJ whole genome shotgun (WGS) entry which is preliminary data.</text>
</comment>
<evidence type="ECO:0000313" key="8">
    <source>
        <dbReference type="EMBL" id="RXG94457.1"/>
    </source>
</evidence>
<dbReference type="EMBL" id="RKMK01000018">
    <property type="protein sequence ID" value="RXG94457.1"/>
    <property type="molecule type" value="Genomic_DNA"/>
</dbReference>
<sequence>MPPPGPFMRFADHDTIFAYSGAVLRQQSDEAVTMTLFRSPWPTSQIDKFATSNADLLILIGRVLLAWVFVGSAYGALTNFSGSVGYFRSLNLPMPQLFTAITVLLEILISVGLILGIGTRYCAILVLLFVVAATAIAHRYWEYPAGPQQIGQYNNFLKNISILGGALLILVTGGGRFSLDRRLAG</sequence>
<reference evidence="8 9" key="1">
    <citation type="submission" date="2018-11" db="EMBL/GenBank/DDBJ databases">
        <title>Bradyrhizobium sp. nov., isolated from effective nodules of peanut in China.</title>
        <authorList>
            <person name="Li Y."/>
        </authorList>
    </citation>
    <scope>NUCLEOTIDE SEQUENCE [LARGE SCALE GENOMIC DNA]</scope>
    <source>
        <strain evidence="8 9">CCBAU 51770</strain>
    </source>
</reference>
<evidence type="ECO:0000313" key="9">
    <source>
        <dbReference type="Proteomes" id="UP000290174"/>
    </source>
</evidence>
<feature type="transmembrane region" description="Helical" evidence="7">
    <location>
        <begin position="56"/>
        <end position="77"/>
    </location>
</feature>
<keyword evidence="3" id="KW-1003">Cell membrane</keyword>
<dbReference type="GO" id="GO:0005886">
    <property type="term" value="C:plasma membrane"/>
    <property type="evidence" value="ECO:0007669"/>
    <property type="project" value="UniProtKB-SubCell"/>
</dbReference>
<keyword evidence="6 7" id="KW-0472">Membrane</keyword>
<name>A0A4Q0QKJ4_9BRAD</name>
<dbReference type="PANTHER" id="PTHR33452">
    <property type="entry name" value="OXIDOREDUCTASE CATD-RELATED"/>
    <property type="match status" value="1"/>
</dbReference>
<evidence type="ECO:0000256" key="7">
    <source>
        <dbReference type="SAM" id="Phobius"/>
    </source>
</evidence>
<dbReference type="InterPro" id="IPR032808">
    <property type="entry name" value="DoxX"/>
</dbReference>
<dbReference type="Pfam" id="PF07681">
    <property type="entry name" value="DoxX"/>
    <property type="match status" value="1"/>
</dbReference>
<evidence type="ECO:0000256" key="5">
    <source>
        <dbReference type="ARBA" id="ARBA00022989"/>
    </source>
</evidence>
<proteinExistence type="inferred from homology"/>
<evidence type="ECO:0000256" key="4">
    <source>
        <dbReference type="ARBA" id="ARBA00022692"/>
    </source>
</evidence>
<gene>
    <name evidence="8" type="ORF">EAS61_19985</name>
</gene>
<evidence type="ECO:0000256" key="3">
    <source>
        <dbReference type="ARBA" id="ARBA00022475"/>
    </source>
</evidence>
<evidence type="ECO:0000256" key="2">
    <source>
        <dbReference type="ARBA" id="ARBA00006679"/>
    </source>
</evidence>
<organism evidence="8 9">
    <name type="scientific">Bradyrhizobium zhanjiangense</name>
    <dbReference type="NCBI Taxonomy" id="1325107"/>
    <lineage>
        <taxon>Bacteria</taxon>
        <taxon>Pseudomonadati</taxon>
        <taxon>Pseudomonadota</taxon>
        <taxon>Alphaproteobacteria</taxon>
        <taxon>Hyphomicrobiales</taxon>
        <taxon>Nitrobacteraceae</taxon>
        <taxon>Bradyrhizobium</taxon>
    </lineage>
</organism>
<feature type="transmembrane region" description="Helical" evidence="7">
    <location>
        <begin position="160"/>
        <end position="179"/>
    </location>
</feature>
<comment type="subcellular location">
    <subcellularLocation>
        <location evidence="1">Cell membrane</location>
        <topology evidence="1">Multi-pass membrane protein</topology>
    </subcellularLocation>
</comment>
<accession>A0A4Q0QKJ4</accession>
<feature type="transmembrane region" description="Helical" evidence="7">
    <location>
        <begin position="97"/>
        <end position="115"/>
    </location>
</feature>
<dbReference type="AlphaFoldDB" id="A0A4Q0QKJ4"/>
<evidence type="ECO:0000256" key="1">
    <source>
        <dbReference type="ARBA" id="ARBA00004651"/>
    </source>
</evidence>
<feature type="transmembrane region" description="Helical" evidence="7">
    <location>
        <begin position="122"/>
        <end position="140"/>
    </location>
</feature>